<feature type="transmembrane region" description="Helical" evidence="7">
    <location>
        <begin position="7"/>
        <end position="29"/>
    </location>
</feature>
<evidence type="ECO:0000256" key="7">
    <source>
        <dbReference type="SAM" id="Phobius"/>
    </source>
</evidence>
<dbReference type="InterPro" id="IPR004740">
    <property type="entry name" value="Nuc_H_symport"/>
</dbReference>
<evidence type="ECO:0000256" key="2">
    <source>
        <dbReference type="ARBA" id="ARBA00022448"/>
    </source>
</evidence>
<dbReference type="SUPFAM" id="SSF103473">
    <property type="entry name" value="MFS general substrate transporter"/>
    <property type="match status" value="1"/>
</dbReference>
<accession>A0A2X4U8V1</accession>
<dbReference type="OrthoDB" id="9783013at2"/>
<keyword evidence="4 7" id="KW-0812">Transmembrane</keyword>
<organism evidence="9 10">
    <name type="scientific">Leminorella richardii</name>
    <dbReference type="NCBI Taxonomy" id="158841"/>
    <lineage>
        <taxon>Bacteria</taxon>
        <taxon>Pseudomonadati</taxon>
        <taxon>Pseudomonadota</taxon>
        <taxon>Gammaproteobacteria</taxon>
        <taxon>Enterobacterales</taxon>
        <taxon>Budviciaceae</taxon>
        <taxon>Leminorella</taxon>
    </lineage>
</organism>
<feature type="domain" description="Major facilitator superfamily (MFS) profile" evidence="8">
    <location>
        <begin position="202"/>
        <end position="425"/>
    </location>
</feature>
<proteinExistence type="predicted"/>
<evidence type="ECO:0000256" key="3">
    <source>
        <dbReference type="ARBA" id="ARBA00022475"/>
    </source>
</evidence>
<dbReference type="CDD" id="cd06177">
    <property type="entry name" value="MFS_NHS"/>
    <property type="match status" value="1"/>
</dbReference>
<reference evidence="9 10" key="1">
    <citation type="submission" date="2018-06" db="EMBL/GenBank/DDBJ databases">
        <authorList>
            <consortium name="Pathogen Informatics"/>
            <person name="Doyle S."/>
        </authorList>
    </citation>
    <scope>NUCLEOTIDE SEQUENCE [LARGE SCALE GENOMIC DNA]</scope>
    <source>
        <strain evidence="9 10">NCTC12151</strain>
    </source>
</reference>
<dbReference type="Proteomes" id="UP000249005">
    <property type="component" value="Chromosome 1"/>
</dbReference>
<feature type="transmembrane region" description="Helical" evidence="7">
    <location>
        <begin position="92"/>
        <end position="118"/>
    </location>
</feature>
<dbReference type="EMBL" id="LS483470">
    <property type="protein sequence ID" value="SQI35059.1"/>
    <property type="molecule type" value="Genomic_DNA"/>
</dbReference>
<feature type="transmembrane region" description="Helical" evidence="7">
    <location>
        <begin position="130"/>
        <end position="149"/>
    </location>
</feature>
<feature type="transmembrane region" description="Helical" evidence="7">
    <location>
        <begin position="244"/>
        <end position="262"/>
    </location>
</feature>
<feature type="transmembrane region" description="Helical" evidence="7">
    <location>
        <begin position="337"/>
        <end position="356"/>
    </location>
</feature>
<dbReference type="RefSeq" id="WP_111739005.1">
    <property type="nucleotide sequence ID" value="NZ_LR698987.1"/>
</dbReference>
<evidence type="ECO:0000256" key="4">
    <source>
        <dbReference type="ARBA" id="ARBA00022692"/>
    </source>
</evidence>
<evidence type="ECO:0000313" key="10">
    <source>
        <dbReference type="Proteomes" id="UP000249005"/>
    </source>
</evidence>
<dbReference type="GO" id="GO:0005886">
    <property type="term" value="C:plasma membrane"/>
    <property type="evidence" value="ECO:0007669"/>
    <property type="project" value="UniProtKB-SubCell"/>
</dbReference>
<evidence type="ECO:0000313" key="9">
    <source>
        <dbReference type="EMBL" id="SQI35059.1"/>
    </source>
</evidence>
<dbReference type="KEGG" id="lri:NCTC12151_00327"/>
<evidence type="ECO:0000256" key="1">
    <source>
        <dbReference type="ARBA" id="ARBA00004651"/>
    </source>
</evidence>
<dbReference type="PROSITE" id="PS50850">
    <property type="entry name" value="MFS"/>
    <property type="match status" value="1"/>
</dbReference>
<comment type="subcellular location">
    <subcellularLocation>
        <location evidence="1">Cell membrane</location>
        <topology evidence="1">Multi-pass membrane protein</topology>
    </subcellularLocation>
</comment>
<feature type="transmembrane region" description="Helical" evidence="7">
    <location>
        <begin position="41"/>
        <end position="58"/>
    </location>
</feature>
<dbReference type="InterPro" id="IPR020846">
    <property type="entry name" value="MFS_dom"/>
</dbReference>
<dbReference type="InterPro" id="IPR036259">
    <property type="entry name" value="MFS_trans_sf"/>
</dbReference>
<gene>
    <name evidence="9" type="primary">yegT</name>
    <name evidence="9" type="ORF">NCTC12151_00327</name>
</gene>
<feature type="transmembrane region" description="Helical" evidence="7">
    <location>
        <begin position="70"/>
        <end position="86"/>
    </location>
</feature>
<sequence>MKTTAKLSFMMFVEWFIWGAWFVPLWLFLNRSGFTAGEIGWSYACTAIAAILSPILVGSLTDRFFAAQKVLALLMFVGAALMYLAAQQTEFVYFFPLLLGYSLTYMPTIALTNSIAFANVGDVERDFPRIRVMGTIGWIASGIVCGFLPEMLGFNDISPTNIPLVITAISSALLGIFAFWLPNTPPKSTGKLSFKVMLGLDAVVMLRDRNFLVFFVCSFLFAMPLAFYYIFANGFLTEVGMKNATGWMTLGQFSEIFFMLALPFFTKRFGIKKVLLLGLVTAAIRYAFFVYGDAYHYFTYGLLFLGILLHGVSYDFYYVTAYIYVDKKAPVHMRTAAQGLITLCCQGFGSLLGYRIGGVMMEKMFAYQEPVNGLTFNWVGMWGFGAAMIAVIAVLFMLLFRESDRDITTITVNNGTEELQTEEAK</sequence>
<feature type="transmembrane region" description="Helical" evidence="7">
    <location>
        <begin position="211"/>
        <end position="232"/>
    </location>
</feature>
<dbReference type="Pfam" id="PF03825">
    <property type="entry name" value="Nuc_H_symport"/>
    <property type="match status" value="1"/>
</dbReference>
<keyword evidence="5 7" id="KW-1133">Transmembrane helix</keyword>
<dbReference type="AlphaFoldDB" id="A0A2X4U8V1"/>
<feature type="transmembrane region" description="Helical" evidence="7">
    <location>
        <begin position="161"/>
        <end position="181"/>
    </location>
</feature>
<keyword evidence="6 7" id="KW-0472">Membrane</keyword>
<name>A0A2X4U8V1_9GAMM</name>
<evidence type="ECO:0000256" key="6">
    <source>
        <dbReference type="ARBA" id="ARBA00023136"/>
    </source>
</evidence>
<feature type="transmembrane region" description="Helical" evidence="7">
    <location>
        <begin position="274"/>
        <end position="291"/>
    </location>
</feature>
<keyword evidence="3" id="KW-1003">Cell membrane</keyword>
<evidence type="ECO:0000256" key="5">
    <source>
        <dbReference type="ARBA" id="ARBA00022989"/>
    </source>
</evidence>
<dbReference type="GO" id="GO:0015212">
    <property type="term" value="F:cytidine transmembrane transporter activity"/>
    <property type="evidence" value="ECO:0007669"/>
    <property type="project" value="TreeGrafter"/>
</dbReference>
<keyword evidence="10" id="KW-1185">Reference proteome</keyword>
<dbReference type="PANTHER" id="PTHR23522:SF4">
    <property type="entry name" value="NUCLEOSIDE PERMEASE NUPG-RELATED"/>
    <property type="match status" value="1"/>
</dbReference>
<feature type="transmembrane region" description="Helical" evidence="7">
    <location>
        <begin position="376"/>
        <end position="400"/>
    </location>
</feature>
<protein>
    <submittedName>
        <fullName evidence="9">Nucleoside transporter yegT</fullName>
    </submittedName>
</protein>
<dbReference type="PANTHER" id="PTHR23522">
    <property type="entry name" value="BLL5896 PROTEIN"/>
    <property type="match status" value="1"/>
</dbReference>
<dbReference type="Gene3D" id="1.20.1250.20">
    <property type="entry name" value="MFS general substrate transporter like domains"/>
    <property type="match status" value="2"/>
</dbReference>
<feature type="transmembrane region" description="Helical" evidence="7">
    <location>
        <begin position="297"/>
        <end position="325"/>
    </location>
</feature>
<evidence type="ECO:0000259" key="8">
    <source>
        <dbReference type="PROSITE" id="PS50850"/>
    </source>
</evidence>
<dbReference type="NCBIfam" id="TIGR00889">
    <property type="entry name" value="2A0110"/>
    <property type="match status" value="1"/>
</dbReference>
<dbReference type="GO" id="GO:0015213">
    <property type="term" value="F:uridine transmembrane transporter activity"/>
    <property type="evidence" value="ECO:0007669"/>
    <property type="project" value="TreeGrafter"/>
</dbReference>
<keyword evidence="2" id="KW-0813">Transport</keyword>